<evidence type="ECO:0000313" key="5">
    <source>
        <dbReference type="Proteomes" id="UP000185598"/>
    </source>
</evidence>
<dbReference type="Pfam" id="PF00534">
    <property type="entry name" value="Glycos_transf_1"/>
    <property type="match status" value="1"/>
</dbReference>
<proteinExistence type="predicted"/>
<evidence type="ECO:0000259" key="1">
    <source>
        <dbReference type="Pfam" id="PF00534"/>
    </source>
</evidence>
<comment type="caution">
    <text evidence="4">The sequence shown here is derived from an EMBL/GenBank/DDBJ whole genome shotgun (WGS) entry which is preliminary data.</text>
</comment>
<dbReference type="EMBL" id="MKIN01000027">
    <property type="protein sequence ID" value="OLP47503.1"/>
    <property type="molecule type" value="Genomic_DNA"/>
</dbReference>
<dbReference type="Proteomes" id="UP000185598">
    <property type="component" value="Unassembled WGS sequence"/>
</dbReference>
<sequence>MPDTKPDSSDENRALRIIHCFRSPVGGIFRHVRDLVEHHDAQGHSVGIICDSTTGGAHEDALFAELQPKLKLGLVRLPIRRAIGIEDIAAVRTCYRHIKSLQPDVLHGHGAKGGALARLIGTALRAQGSDVIRLYSPHGGSLHYRRSRPMGRVIFALERLLEQKTEAIAFVCGFEQWSYRTKVGTPKCTSRLILNGISESEFRPMPAGRDAVDFAFVGMLRDLKGPDVFIDAVMEAERLLGRPLSAVVIGDGPDRDRYERRIVEHGVGRRIKMLPAMRVAEAFTYSNIVVVPSRAESMPYIVLEAIAAGKSVIASAVGGIPEALGKTSAALVAPDNVEALAAVMVKALSEPGWRDAVMPDPTEFHARFSASAMANQMLDLYRSLLKTRAA</sequence>
<evidence type="ECO:0000259" key="2">
    <source>
        <dbReference type="Pfam" id="PF13439"/>
    </source>
</evidence>
<feature type="domain" description="Glycosyl transferase family 1" evidence="1">
    <location>
        <begin position="212"/>
        <end position="351"/>
    </location>
</feature>
<dbReference type="RefSeq" id="WP_075616682.1">
    <property type="nucleotide sequence ID" value="NZ_JACIED010000002.1"/>
</dbReference>
<evidence type="ECO:0000313" key="6">
    <source>
        <dbReference type="Proteomes" id="UP000544107"/>
    </source>
</evidence>
<name>A0A1Q8ZYU6_9HYPH</name>
<protein>
    <submittedName>
        <fullName evidence="4">Glycosyl transferase</fullName>
    </submittedName>
    <submittedName>
        <fullName evidence="3">Glycosyltransferase involved in cell wall biosynthesis</fullName>
    </submittedName>
</protein>
<dbReference type="OrthoDB" id="9806708at2"/>
<keyword evidence="5" id="KW-1185">Reference proteome</keyword>
<dbReference type="SUPFAM" id="SSF53756">
    <property type="entry name" value="UDP-Glycosyltransferase/glycogen phosphorylase"/>
    <property type="match status" value="1"/>
</dbReference>
<keyword evidence="4" id="KW-0808">Transferase</keyword>
<dbReference type="InterPro" id="IPR028098">
    <property type="entry name" value="Glyco_trans_4-like_N"/>
</dbReference>
<dbReference type="PANTHER" id="PTHR12526:SF630">
    <property type="entry name" value="GLYCOSYLTRANSFERASE"/>
    <property type="match status" value="1"/>
</dbReference>
<dbReference type="Proteomes" id="UP000544107">
    <property type="component" value="Unassembled WGS sequence"/>
</dbReference>
<dbReference type="InterPro" id="IPR001296">
    <property type="entry name" value="Glyco_trans_1"/>
</dbReference>
<dbReference type="CDD" id="cd03801">
    <property type="entry name" value="GT4_PimA-like"/>
    <property type="match status" value="1"/>
</dbReference>
<dbReference type="Gene3D" id="3.40.50.2000">
    <property type="entry name" value="Glycogen Phosphorylase B"/>
    <property type="match status" value="2"/>
</dbReference>
<organism evidence="4 5">
    <name type="scientific">Allorhizobium taibaishanense</name>
    <dbReference type="NCBI Taxonomy" id="887144"/>
    <lineage>
        <taxon>Bacteria</taxon>
        <taxon>Pseudomonadati</taxon>
        <taxon>Pseudomonadota</taxon>
        <taxon>Alphaproteobacteria</taxon>
        <taxon>Hyphomicrobiales</taxon>
        <taxon>Rhizobiaceae</taxon>
        <taxon>Rhizobium/Agrobacterium group</taxon>
        <taxon>Allorhizobium</taxon>
    </lineage>
</organism>
<feature type="domain" description="Glycosyltransferase subfamily 4-like N-terminal" evidence="2">
    <location>
        <begin position="25"/>
        <end position="198"/>
    </location>
</feature>
<evidence type="ECO:0000313" key="3">
    <source>
        <dbReference type="EMBL" id="MBB4007558.1"/>
    </source>
</evidence>
<dbReference type="AlphaFoldDB" id="A0A1Q8ZYU6"/>
<gene>
    <name evidence="4" type="ORF">BJF91_03580</name>
    <name evidence="3" type="ORF">GGQ71_001821</name>
</gene>
<dbReference type="GO" id="GO:0016757">
    <property type="term" value="F:glycosyltransferase activity"/>
    <property type="evidence" value="ECO:0007669"/>
    <property type="project" value="InterPro"/>
</dbReference>
<dbReference type="STRING" id="887144.BJF91_03580"/>
<accession>A0A1Q8ZYU6</accession>
<reference evidence="4 5" key="1">
    <citation type="submission" date="2016-09" db="EMBL/GenBank/DDBJ databases">
        <title>Rhizobium oryziradicis sp. nov., isolated from the root of rice.</title>
        <authorList>
            <person name="Zhao J."/>
            <person name="Zhang X."/>
        </authorList>
    </citation>
    <scope>NUCLEOTIDE SEQUENCE [LARGE SCALE GENOMIC DNA]</scope>
    <source>
        <strain evidence="4 5">14971</strain>
    </source>
</reference>
<dbReference type="EMBL" id="JACIED010000002">
    <property type="protein sequence ID" value="MBB4007558.1"/>
    <property type="molecule type" value="Genomic_DNA"/>
</dbReference>
<evidence type="ECO:0000313" key="4">
    <source>
        <dbReference type="EMBL" id="OLP47503.1"/>
    </source>
</evidence>
<reference evidence="3 6" key="2">
    <citation type="submission" date="2020-08" db="EMBL/GenBank/DDBJ databases">
        <title>Genomic Encyclopedia of Type Strains, Phase IV (KMG-IV): sequencing the most valuable type-strain genomes for metagenomic binning, comparative biology and taxonomic classification.</title>
        <authorList>
            <person name="Goeker M."/>
        </authorList>
    </citation>
    <scope>NUCLEOTIDE SEQUENCE [LARGE SCALE GENOMIC DNA]</scope>
    <source>
        <strain evidence="3 6">DSM 100021</strain>
    </source>
</reference>
<dbReference type="PANTHER" id="PTHR12526">
    <property type="entry name" value="GLYCOSYLTRANSFERASE"/>
    <property type="match status" value="1"/>
</dbReference>
<dbReference type="Pfam" id="PF13439">
    <property type="entry name" value="Glyco_transf_4"/>
    <property type="match status" value="1"/>
</dbReference>